<dbReference type="Gene3D" id="3.30.1380.10">
    <property type="match status" value="1"/>
</dbReference>
<dbReference type="Pfam" id="PF03411">
    <property type="entry name" value="Peptidase_M74"/>
    <property type="match status" value="1"/>
</dbReference>
<dbReference type="PIRSF" id="PIRSF018455">
    <property type="entry name" value="MepA"/>
    <property type="match status" value="1"/>
</dbReference>
<organism evidence="11">
    <name type="scientific">Gymnodinialimonas phycosphaerae</name>
    <dbReference type="NCBI Taxonomy" id="2841589"/>
    <lineage>
        <taxon>Bacteria</taxon>
        <taxon>Pseudomonadati</taxon>
        <taxon>Pseudomonadota</taxon>
        <taxon>Alphaproteobacteria</taxon>
        <taxon>Rhodobacterales</taxon>
        <taxon>Paracoccaceae</taxon>
        <taxon>Gymnodinialimonas</taxon>
    </lineage>
</organism>
<sequence length="299" mass="32203">MKRLFPFALMFLAACGAGGPTVQLDTTLSSSEARQYFGAETSASGGASESIGFYSNGCLAGGEQLAETGPTWQSMRLSRNRNWGHSELIDYIQTLSQDVARNTSWAGLYVGDMAQPRGGPMLTGHASHQSGIDVDIWMLAPDRLDLTVEERENLSSISVRAQRGASVNGNWTADHAEVLRLAASDPRVARIFVTTGVKVWLCENVTGDRSWLSHIRPANGHHYHFHVRLNCPRGDGSCQNQPLPQGDGCQEAYDRAARILNPPPPGPPNNDPPPASPPSGMRVALGNMPNQCPALLSGF</sequence>
<dbReference type="GO" id="GO:0008237">
    <property type="term" value="F:metallopeptidase activity"/>
    <property type="evidence" value="ECO:0007669"/>
    <property type="project" value="UniProtKB-KW"/>
</dbReference>
<keyword evidence="1" id="KW-0645">Protease</keyword>
<proteinExistence type="predicted"/>
<keyword evidence="2" id="KW-0479">Metal-binding</keyword>
<feature type="chain" id="PRO_5037077369" evidence="10">
    <location>
        <begin position="20"/>
        <end position="299"/>
    </location>
</feature>
<dbReference type="GO" id="GO:0006508">
    <property type="term" value="P:proteolysis"/>
    <property type="evidence" value="ECO:0007669"/>
    <property type="project" value="UniProtKB-KW"/>
</dbReference>
<evidence type="ECO:0000256" key="1">
    <source>
        <dbReference type="ARBA" id="ARBA00022670"/>
    </source>
</evidence>
<evidence type="ECO:0000256" key="10">
    <source>
        <dbReference type="SAM" id="SignalP"/>
    </source>
</evidence>
<reference evidence="11 12" key="1">
    <citation type="submission" date="2021-07" db="EMBL/GenBank/DDBJ databases">
        <title>Karlodiniumbacter phycospheric gen. nov., sp. nov., a phycosphere bacterium isolated from karlodinium veneficum.</title>
        <authorList>
            <person name="Peng Y."/>
            <person name="Jiang L."/>
            <person name="Lee J."/>
        </authorList>
    </citation>
    <scope>NUCLEOTIDE SEQUENCE</scope>
    <source>
        <strain evidence="11 12">N5</strain>
    </source>
</reference>
<feature type="compositionally biased region" description="Pro residues" evidence="9">
    <location>
        <begin position="261"/>
        <end position="277"/>
    </location>
</feature>
<dbReference type="AlphaFoldDB" id="A0A975TUM2"/>
<evidence type="ECO:0000256" key="5">
    <source>
        <dbReference type="ARBA" id="ARBA00022801"/>
    </source>
</evidence>
<keyword evidence="3 10" id="KW-0732">Signal</keyword>
<keyword evidence="8" id="KW-1015">Disulfide bond</keyword>
<dbReference type="EMBL" id="CP078073">
    <property type="protein sequence ID" value="QXL87064.1"/>
    <property type="molecule type" value="Genomic_DNA"/>
</dbReference>
<evidence type="ECO:0000256" key="8">
    <source>
        <dbReference type="PIRSR" id="PIRSR018455-2"/>
    </source>
</evidence>
<dbReference type="EC" id="3.4.-.-" evidence="11"/>
<keyword evidence="12" id="KW-1185">Reference proteome</keyword>
<evidence type="ECO:0000313" key="12">
    <source>
        <dbReference type="Proteomes" id="UP000693972"/>
    </source>
</evidence>
<dbReference type="SUPFAM" id="SSF55166">
    <property type="entry name" value="Hedgehog/DD-peptidase"/>
    <property type="match status" value="1"/>
</dbReference>
<gene>
    <name evidence="11" type="primary">mepA</name>
    <name evidence="11" type="ORF">KUL25_16730</name>
</gene>
<evidence type="ECO:0000256" key="2">
    <source>
        <dbReference type="ARBA" id="ARBA00022723"/>
    </source>
</evidence>
<dbReference type="InterPro" id="IPR005073">
    <property type="entry name" value="Peptidase_M74"/>
</dbReference>
<feature type="disulfide bond" evidence="8">
    <location>
        <begin position="231"/>
        <end position="238"/>
    </location>
</feature>
<protein>
    <submittedName>
        <fullName evidence="11">Penicillin-insensitive murein endopeptidase</fullName>
        <ecNumber evidence="11">3.4.-.-</ecNumber>
    </submittedName>
</protein>
<dbReference type="GO" id="GO:0030288">
    <property type="term" value="C:outer membrane-bounded periplasmic space"/>
    <property type="evidence" value="ECO:0007669"/>
    <property type="project" value="InterPro"/>
</dbReference>
<evidence type="ECO:0000256" key="9">
    <source>
        <dbReference type="SAM" id="MobiDB-lite"/>
    </source>
</evidence>
<evidence type="ECO:0000256" key="3">
    <source>
        <dbReference type="ARBA" id="ARBA00022729"/>
    </source>
</evidence>
<dbReference type="EMBL" id="JAIMBW010000001">
    <property type="protein sequence ID" value="MBY4894403.1"/>
    <property type="molecule type" value="Genomic_DNA"/>
</dbReference>
<dbReference type="NCBIfam" id="NF006947">
    <property type="entry name" value="PRK09429.1"/>
    <property type="match status" value="1"/>
</dbReference>
<feature type="disulfide bond" evidence="8">
    <location>
        <begin position="202"/>
        <end position="249"/>
    </location>
</feature>
<feature type="region of interest" description="Disordered" evidence="9">
    <location>
        <begin position="257"/>
        <end position="281"/>
    </location>
</feature>
<keyword evidence="6" id="KW-0862">Zinc</keyword>
<dbReference type="Proteomes" id="UP000693972">
    <property type="component" value="Unassembled WGS sequence"/>
</dbReference>
<keyword evidence="5 11" id="KW-0378">Hydrolase</keyword>
<evidence type="ECO:0000256" key="6">
    <source>
        <dbReference type="ARBA" id="ARBA00022833"/>
    </source>
</evidence>
<accession>A0A975TUM2</accession>
<dbReference type="RefSeq" id="WP_257893973.1">
    <property type="nucleotide sequence ID" value="NZ_JAIMBW010000001.1"/>
</dbReference>
<name>A0A975TUM2_9RHOB</name>
<evidence type="ECO:0000256" key="4">
    <source>
        <dbReference type="ARBA" id="ARBA00022764"/>
    </source>
</evidence>
<evidence type="ECO:0000256" key="7">
    <source>
        <dbReference type="ARBA" id="ARBA00023049"/>
    </source>
</evidence>
<dbReference type="PROSITE" id="PS51257">
    <property type="entry name" value="PROKAR_LIPOPROTEIN"/>
    <property type="match status" value="1"/>
</dbReference>
<dbReference type="GO" id="GO:0046872">
    <property type="term" value="F:metal ion binding"/>
    <property type="evidence" value="ECO:0007669"/>
    <property type="project" value="UniProtKB-KW"/>
</dbReference>
<feature type="signal peptide" evidence="10">
    <location>
        <begin position="1"/>
        <end position="19"/>
    </location>
</feature>
<evidence type="ECO:0000313" key="11">
    <source>
        <dbReference type="EMBL" id="QXL87064.1"/>
    </source>
</evidence>
<keyword evidence="7" id="KW-0482">Metalloprotease</keyword>
<keyword evidence="4" id="KW-0574">Periplasm</keyword>
<dbReference type="GO" id="GO:0004252">
    <property type="term" value="F:serine-type endopeptidase activity"/>
    <property type="evidence" value="ECO:0007669"/>
    <property type="project" value="InterPro"/>
</dbReference>
<dbReference type="InterPro" id="IPR009045">
    <property type="entry name" value="Zn_M74/Hedgehog-like"/>
</dbReference>